<dbReference type="InterPro" id="IPR005524">
    <property type="entry name" value="DUF318"/>
</dbReference>
<keyword evidence="5" id="KW-1133">Transmembrane helix</keyword>
<evidence type="ECO:0000256" key="2">
    <source>
        <dbReference type="ARBA" id="ARBA00006386"/>
    </source>
</evidence>
<proteinExistence type="inferred from homology"/>
<evidence type="ECO:0000256" key="5">
    <source>
        <dbReference type="ARBA" id="ARBA00022989"/>
    </source>
</evidence>
<dbReference type="Proteomes" id="UP000000602">
    <property type="component" value="Chromosome"/>
</dbReference>
<comment type="similarity">
    <text evidence="2">Belongs to the UPF0718 family.</text>
</comment>
<sequence>MTTSRARTVLSPTFLLLFFGSITPFCSCNSIPLFLGFTAARIPVGITVAFLITSPIINEVAIVLLGSVLGIKFMIAYLIVAISAGARGGFFFDLIKAERFISPMVVTPAPAMAATSSCKSSRSPPTTPGRADICLPNVRQKKLCRRFGNGSSSALQLLLFSTDLSRFWSSSLSQAGYLTPLPPCYGYDEGKGPAFPFARYTSPIFSKLFFLQALNLVGQPLTGRRRTL</sequence>
<dbReference type="PANTHER" id="PTHR42775">
    <property type="entry name" value="PERMEASE RV2963-RELATED"/>
    <property type="match status" value="1"/>
</dbReference>
<evidence type="ECO:0008006" key="9">
    <source>
        <dbReference type="Google" id="ProtNLM"/>
    </source>
</evidence>
<keyword evidence="4" id="KW-0812">Transmembrane</keyword>
<dbReference type="KEGG" id="dps:DP0356"/>
<evidence type="ECO:0000256" key="3">
    <source>
        <dbReference type="ARBA" id="ARBA00022475"/>
    </source>
</evidence>
<keyword evidence="3" id="KW-1003">Cell membrane</keyword>
<dbReference type="InterPro" id="IPR053166">
    <property type="entry name" value="UPF0718_permease"/>
</dbReference>
<dbReference type="AlphaFoldDB" id="Q6ARD9"/>
<reference evidence="8" key="1">
    <citation type="journal article" date="2004" name="Environ. Microbiol.">
        <title>The genome of Desulfotalea psychrophila, a sulfate-reducing bacterium from permanently cold Arctic sediments.</title>
        <authorList>
            <person name="Rabus R."/>
            <person name="Ruepp A."/>
            <person name="Frickey T."/>
            <person name="Rattei T."/>
            <person name="Fartmann B."/>
            <person name="Stark M."/>
            <person name="Bauer M."/>
            <person name="Zibat A."/>
            <person name="Lombardot T."/>
            <person name="Becker I."/>
            <person name="Amann J."/>
            <person name="Gellner K."/>
            <person name="Teeling H."/>
            <person name="Leuschner W.D."/>
            <person name="Gloeckner F.-O."/>
            <person name="Lupas A.N."/>
            <person name="Amann R."/>
            <person name="Klenk H.-P."/>
        </authorList>
    </citation>
    <scope>NUCLEOTIDE SEQUENCE [LARGE SCALE GENOMIC DNA]</scope>
    <source>
        <strain evidence="8">DSM 12343 / LSv54</strain>
    </source>
</reference>
<dbReference type="eggNOG" id="COG0701">
    <property type="taxonomic scope" value="Bacteria"/>
</dbReference>
<keyword evidence="6" id="KW-0472">Membrane</keyword>
<keyword evidence="8" id="KW-1185">Reference proteome</keyword>
<evidence type="ECO:0000313" key="8">
    <source>
        <dbReference type="Proteomes" id="UP000000602"/>
    </source>
</evidence>
<evidence type="ECO:0000256" key="1">
    <source>
        <dbReference type="ARBA" id="ARBA00004651"/>
    </source>
</evidence>
<comment type="subcellular location">
    <subcellularLocation>
        <location evidence="1">Cell membrane</location>
        <topology evidence="1">Multi-pass membrane protein</topology>
    </subcellularLocation>
</comment>
<dbReference type="PANTHER" id="PTHR42775:SF1">
    <property type="entry name" value="PERMEASE RV2963-RELATED"/>
    <property type="match status" value="1"/>
</dbReference>
<protein>
    <recommendedName>
        <fullName evidence="9">Permease</fullName>
    </recommendedName>
</protein>
<evidence type="ECO:0000313" key="7">
    <source>
        <dbReference type="EMBL" id="CAG35085.1"/>
    </source>
</evidence>
<evidence type="ECO:0000256" key="6">
    <source>
        <dbReference type="ARBA" id="ARBA00023136"/>
    </source>
</evidence>
<dbReference type="EMBL" id="CR522870">
    <property type="protein sequence ID" value="CAG35085.1"/>
    <property type="molecule type" value="Genomic_DNA"/>
</dbReference>
<organism evidence="7 8">
    <name type="scientific">Desulfotalea psychrophila (strain LSv54 / DSM 12343)</name>
    <dbReference type="NCBI Taxonomy" id="177439"/>
    <lineage>
        <taxon>Bacteria</taxon>
        <taxon>Pseudomonadati</taxon>
        <taxon>Thermodesulfobacteriota</taxon>
        <taxon>Desulfobulbia</taxon>
        <taxon>Desulfobulbales</taxon>
        <taxon>Desulfocapsaceae</taxon>
        <taxon>Desulfotalea</taxon>
    </lineage>
</organism>
<evidence type="ECO:0000256" key="4">
    <source>
        <dbReference type="ARBA" id="ARBA00022692"/>
    </source>
</evidence>
<gene>
    <name evidence="7" type="ordered locus">DP0356</name>
</gene>
<dbReference type="GO" id="GO:0005886">
    <property type="term" value="C:plasma membrane"/>
    <property type="evidence" value="ECO:0007669"/>
    <property type="project" value="UniProtKB-SubCell"/>
</dbReference>
<dbReference type="HOGENOM" id="CLU_1213234_0_0_7"/>
<accession>Q6ARD9</accession>
<dbReference type="Pfam" id="PF03773">
    <property type="entry name" value="ArsP_1"/>
    <property type="match status" value="1"/>
</dbReference>
<name>Q6ARD9_DESPS</name>